<dbReference type="AlphaFoldDB" id="A0A2A5CHX3"/>
<dbReference type="PANTHER" id="PTHR30511:SF0">
    <property type="entry name" value="ALANINE RACEMASE, CATABOLIC-RELATED"/>
    <property type="match status" value="1"/>
</dbReference>
<dbReference type="Proteomes" id="UP000228987">
    <property type="component" value="Unassembled WGS sequence"/>
</dbReference>
<dbReference type="Pfam" id="PF00842">
    <property type="entry name" value="Ala_racemase_C"/>
    <property type="match status" value="1"/>
</dbReference>
<evidence type="ECO:0000256" key="7">
    <source>
        <dbReference type="PIRSR" id="PIRSR600821-52"/>
    </source>
</evidence>
<dbReference type="UniPathway" id="UPA00042">
    <property type="reaction ID" value="UER00497"/>
</dbReference>
<evidence type="ECO:0000256" key="2">
    <source>
        <dbReference type="ARBA" id="ARBA00001933"/>
    </source>
</evidence>
<comment type="catalytic activity">
    <reaction evidence="1 5">
        <text>L-alanine = D-alanine</text>
        <dbReference type="Rhea" id="RHEA:20249"/>
        <dbReference type="ChEBI" id="CHEBI:57416"/>
        <dbReference type="ChEBI" id="CHEBI:57972"/>
        <dbReference type="EC" id="5.1.1.1"/>
    </reaction>
</comment>
<dbReference type="NCBIfam" id="TIGR00492">
    <property type="entry name" value="alr"/>
    <property type="match status" value="1"/>
</dbReference>
<feature type="active site" description="Proton acceptor; specific for L-alanine" evidence="5">
    <location>
        <position position="267"/>
    </location>
</feature>
<feature type="binding site" evidence="5 7">
    <location>
        <position position="315"/>
    </location>
    <ligand>
        <name>substrate</name>
    </ligand>
</feature>
<evidence type="ECO:0000256" key="5">
    <source>
        <dbReference type="HAMAP-Rule" id="MF_01201"/>
    </source>
</evidence>
<organism evidence="9 10">
    <name type="scientific">SAR86 cluster bacterium</name>
    <dbReference type="NCBI Taxonomy" id="2030880"/>
    <lineage>
        <taxon>Bacteria</taxon>
        <taxon>Pseudomonadati</taxon>
        <taxon>Pseudomonadota</taxon>
        <taxon>Gammaproteobacteria</taxon>
        <taxon>SAR86 cluster</taxon>
    </lineage>
</organism>
<evidence type="ECO:0000313" key="9">
    <source>
        <dbReference type="EMBL" id="PCJ43382.1"/>
    </source>
</evidence>
<keyword evidence="4 5" id="KW-0413">Isomerase</keyword>
<dbReference type="Gene3D" id="3.20.20.10">
    <property type="entry name" value="Alanine racemase"/>
    <property type="match status" value="1"/>
</dbReference>
<feature type="binding site" evidence="5 7">
    <location>
        <position position="138"/>
    </location>
    <ligand>
        <name>substrate</name>
    </ligand>
</feature>
<feature type="modified residue" description="N6-(pyridoxal phosphate)lysine" evidence="5 6">
    <location>
        <position position="39"/>
    </location>
</feature>
<reference evidence="10" key="1">
    <citation type="submission" date="2017-08" db="EMBL/GenBank/DDBJ databases">
        <title>A dynamic microbial community with high functional redundancy inhabits the cold, oxic subseafloor aquifer.</title>
        <authorList>
            <person name="Tully B.J."/>
            <person name="Wheat C.G."/>
            <person name="Glazer B.T."/>
            <person name="Huber J.A."/>
        </authorList>
    </citation>
    <scope>NUCLEOTIDE SEQUENCE [LARGE SCALE GENOMIC DNA]</scope>
</reference>
<accession>A0A2A5CHX3</accession>
<dbReference type="GO" id="GO:0030170">
    <property type="term" value="F:pyridoxal phosphate binding"/>
    <property type="evidence" value="ECO:0007669"/>
    <property type="project" value="UniProtKB-UniRule"/>
</dbReference>
<dbReference type="Gene3D" id="2.40.37.10">
    <property type="entry name" value="Lyase, Ornithine Decarboxylase, Chain A, domain 1"/>
    <property type="match status" value="1"/>
</dbReference>
<dbReference type="InterPro" id="IPR001608">
    <property type="entry name" value="Ala_racemase_N"/>
</dbReference>
<comment type="caution">
    <text evidence="9">The sequence shown here is derived from an EMBL/GenBank/DDBJ whole genome shotgun (WGS) entry which is preliminary data.</text>
</comment>
<evidence type="ECO:0000256" key="4">
    <source>
        <dbReference type="ARBA" id="ARBA00023235"/>
    </source>
</evidence>
<dbReference type="InterPro" id="IPR011079">
    <property type="entry name" value="Ala_racemase_C"/>
</dbReference>
<evidence type="ECO:0000313" key="10">
    <source>
        <dbReference type="Proteomes" id="UP000228987"/>
    </source>
</evidence>
<name>A0A2A5CHX3_9GAMM</name>
<dbReference type="HAMAP" id="MF_01201">
    <property type="entry name" value="Ala_racemase"/>
    <property type="match status" value="1"/>
</dbReference>
<comment type="cofactor">
    <cofactor evidence="2 5 6">
        <name>pyridoxal 5'-phosphate</name>
        <dbReference type="ChEBI" id="CHEBI:597326"/>
    </cofactor>
</comment>
<dbReference type="EC" id="5.1.1.1" evidence="5"/>
<dbReference type="PANTHER" id="PTHR30511">
    <property type="entry name" value="ALANINE RACEMASE"/>
    <property type="match status" value="1"/>
</dbReference>
<dbReference type="Pfam" id="PF01168">
    <property type="entry name" value="Ala_racemase_N"/>
    <property type="match status" value="1"/>
</dbReference>
<dbReference type="InterPro" id="IPR000821">
    <property type="entry name" value="Ala_racemase"/>
</dbReference>
<comment type="function">
    <text evidence="5">Catalyzes the interconversion of L-alanine and D-alanine. May also act on other amino acids.</text>
</comment>
<keyword evidence="3 5" id="KW-0663">Pyridoxal phosphate</keyword>
<dbReference type="InterPro" id="IPR029066">
    <property type="entry name" value="PLP-binding_barrel"/>
</dbReference>
<proteinExistence type="inferred from homology"/>
<comment type="similarity">
    <text evidence="5">Belongs to the alanine racemase family.</text>
</comment>
<feature type="domain" description="Alanine racemase C-terminal" evidence="8">
    <location>
        <begin position="246"/>
        <end position="370"/>
    </location>
</feature>
<feature type="active site" description="Proton acceptor; specific for D-alanine" evidence="5">
    <location>
        <position position="39"/>
    </location>
</feature>
<dbReference type="PRINTS" id="PR00992">
    <property type="entry name" value="ALARACEMASE"/>
</dbReference>
<evidence type="ECO:0000259" key="8">
    <source>
        <dbReference type="SMART" id="SM01005"/>
    </source>
</evidence>
<dbReference type="GO" id="GO:0005829">
    <property type="term" value="C:cytosol"/>
    <property type="evidence" value="ECO:0007669"/>
    <property type="project" value="TreeGrafter"/>
</dbReference>
<evidence type="ECO:0000256" key="3">
    <source>
        <dbReference type="ARBA" id="ARBA00022898"/>
    </source>
</evidence>
<dbReference type="GO" id="GO:0008784">
    <property type="term" value="F:alanine racemase activity"/>
    <property type="evidence" value="ECO:0007669"/>
    <property type="project" value="UniProtKB-UniRule"/>
</dbReference>
<sequence>MRQRVKANINLKALTNNLEVARTYAQNYANNRKIVAVIKANAYGHGLIPAAEALQAADIYGVTDIDEADQLAASGPDKPILILQGIIERTDIGRIAKAGYQVVIHHLQQLAWLEEELSNIKLAQPLSLWLKMNSGMGRLGIQPADYVKAFQNLQSKVWCKEIILLTHLANGNLIDSTLNQQQLAIFDKTAKQIPEAATSIPASSGLLAGFGDNTDWVRPGIMLYGSSPFPYANENLRRETFGLQAVMTLESKIISIQNCKAGDSVGYCSQFICPQDMRIGIVSIGYADGYPSNAPNGTPVLVNGKRTGTVGRVSMDMIGIDLSKHAQANIGDTVTLWGDELSLDEVAEHTGILSYNLTCSISPRVEKVYSN</sequence>
<evidence type="ECO:0000256" key="6">
    <source>
        <dbReference type="PIRSR" id="PIRSR600821-50"/>
    </source>
</evidence>
<protein>
    <recommendedName>
        <fullName evidence="5">Alanine racemase</fullName>
        <ecNumber evidence="5">5.1.1.1</ecNumber>
    </recommendedName>
</protein>
<dbReference type="PROSITE" id="PS00395">
    <property type="entry name" value="ALANINE_RACEMASE"/>
    <property type="match status" value="1"/>
</dbReference>
<dbReference type="EMBL" id="NVWI01000001">
    <property type="protein sequence ID" value="PCJ43382.1"/>
    <property type="molecule type" value="Genomic_DNA"/>
</dbReference>
<dbReference type="InterPro" id="IPR009006">
    <property type="entry name" value="Ala_racemase/Decarboxylase_C"/>
</dbReference>
<dbReference type="SUPFAM" id="SSF50621">
    <property type="entry name" value="Alanine racemase C-terminal domain-like"/>
    <property type="match status" value="1"/>
</dbReference>
<dbReference type="GO" id="GO:0030632">
    <property type="term" value="P:D-alanine biosynthetic process"/>
    <property type="evidence" value="ECO:0007669"/>
    <property type="project" value="UniProtKB-UniRule"/>
</dbReference>
<gene>
    <name evidence="9" type="primary">alr</name>
    <name evidence="9" type="ORF">COA71_00480</name>
</gene>
<dbReference type="InterPro" id="IPR020622">
    <property type="entry name" value="Ala_racemase_pyridoxalP-BS"/>
</dbReference>
<dbReference type="SUPFAM" id="SSF51419">
    <property type="entry name" value="PLP-binding barrel"/>
    <property type="match status" value="1"/>
</dbReference>
<dbReference type="FunFam" id="3.20.20.10:FF:000002">
    <property type="entry name" value="Alanine racemase"/>
    <property type="match status" value="1"/>
</dbReference>
<comment type="pathway">
    <text evidence="5">Amino-acid biosynthesis; D-alanine biosynthesis; D-alanine from L-alanine: step 1/1.</text>
</comment>
<dbReference type="SMART" id="SM01005">
    <property type="entry name" value="Ala_racemase_C"/>
    <property type="match status" value="1"/>
</dbReference>
<evidence type="ECO:0000256" key="1">
    <source>
        <dbReference type="ARBA" id="ARBA00000316"/>
    </source>
</evidence>